<keyword evidence="9" id="KW-1278">Translocase</keyword>
<dbReference type="PROSITE" id="PS50893">
    <property type="entry name" value="ABC_TRANSPORTER_2"/>
    <property type="match status" value="2"/>
</dbReference>
<dbReference type="AlphaFoldDB" id="A0A949NIP7"/>
<evidence type="ECO:0000259" key="11">
    <source>
        <dbReference type="PROSITE" id="PS50893"/>
    </source>
</evidence>
<dbReference type="CDD" id="cd03215">
    <property type="entry name" value="ABC_Carb_Monos_II"/>
    <property type="match status" value="1"/>
</dbReference>
<dbReference type="Pfam" id="PF00005">
    <property type="entry name" value="ABC_tran"/>
    <property type="match status" value="2"/>
</dbReference>
<dbReference type="GO" id="GO:0005886">
    <property type="term" value="C:plasma membrane"/>
    <property type="evidence" value="ECO:0007669"/>
    <property type="project" value="UniProtKB-SubCell"/>
</dbReference>
<feature type="domain" description="ABC transporter" evidence="11">
    <location>
        <begin position="248"/>
        <end position="495"/>
    </location>
</feature>
<keyword evidence="10" id="KW-0472">Membrane</keyword>
<evidence type="ECO:0000256" key="8">
    <source>
        <dbReference type="ARBA" id="ARBA00022840"/>
    </source>
</evidence>
<comment type="subcellular location">
    <subcellularLocation>
        <location evidence="2">Cell inner membrane</location>
    </subcellularLocation>
    <subcellularLocation>
        <location evidence="1">Cell membrane</location>
        <topology evidence="1">Peripheral membrane protein</topology>
    </subcellularLocation>
</comment>
<keyword evidence="8 12" id="KW-0067">ATP-binding</keyword>
<dbReference type="InterPro" id="IPR027417">
    <property type="entry name" value="P-loop_NTPase"/>
</dbReference>
<organism evidence="12 13">
    <name type="scientific">Diplocloster agilis</name>
    <dbReference type="NCBI Taxonomy" id="2850323"/>
    <lineage>
        <taxon>Bacteria</taxon>
        <taxon>Bacillati</taxon>
        <taxon>Bacillota</taxon>
        <taxon>Clostridia</taxon>
        <taxon>Lachnospirales</taxon>
        <taxon>Lachnospiraceae</taxon>
        <taxon>Diplocloster</taxon>
    </lineage>
</organism>
<evidence type="ECO:0000256" key="2">
    <source>
        <dbReference type="ARBA" id="ARBA00004533"/>
    </source>
</evidence>
<evidence type="ECO:0000256" key="3">
    <source>
        <dbReference type="ARBA" id="ARBA00022448"/>
    </source>
</evidence>
<protein>
    <submittedName>
        <fullName evidence="12">Sugar ABC transporter ATP-binding protein</fullName>
    </submittedName>
</protein>
<keyword evidence="6" id="KW-0677">Repeat</keyword>
<evidence type="ECO:0000256" key="5">
    <source>
        <dbReference type="ARBA" id="ARBA00022597"/>
    </source>
</evidence>
<dbReference type="Proteomes" id="UP000712157">
    <property type="component" value="Unassembled WGS sequence"/>
</dbReference>
<evidence type="ECO:0000256" key="9">
    <source>
        <dbReference type="ARBA" id="ARBA00022967"/>
    </source>
</evidence>
<evidence type="ECO:0000256" key="4">
    <source>
        <dbReference type="ARBA" id="ARBA00022475"/>
    </source>
</evidence>
<sequence length="495" mass="54848">MEKILELKHITKEYPGVKALSDMDVTFYKGEVHALMGENGAGKSTLIKVISGAIKPNAGEIIYEGKSYSEMNPILSQKLGIGVIYQEFNLVPELSIAENIFLGNKLTKGLTINRKLMNQKAREIMEGFGIKIDVTKPVRSLTVAYQQLVEIAKTISNDVKVLIMDEPSAPLTNREIEAMFRIVEQLKKKGVAIIYISHRMEEIFQIADRVTIMRDGEYVGTRQTQETGRAELISMMVGRTLDDQQYPTVDKEIGETVLEVRNLSTPSLLKNVNLSVKKGEILGLAGLVGAGRTETVRAIYGADPKSSGEVYVHGKKVEIKKPRDGIRDGIALIPEDRKKHGVLLEMSIRDNISFISIRDICKAAVVNRKADRNLAQSYIDRLKIKTPSMEQLAKNLSGGNQQKVVLAKSMASKSDILIFDEPTRGIDVGAKQEIYMLMNQLAKEGMAIIMISSEMPELLGMSDRILVMHEGEVTGELSKEEATQTKILELASGKN</sequence>
<dbReference type="SUPFAM" id="SSF52540">
    <property type="entry name" value="P-loop containing nucleoside triphosphate hydrolases"/>
    <property type="match status" value="2"/>
</dbReference>
<dbReference type="PANTHER" id="PTHR43790">
    <property type="entry name" value="CARBOHYDRATE TRANSPORT ATP-BINDING PROTEIN MG119-RELATED"/>
    <property type="match status" value="1"/>
</dbReference>
<name>A0A949NIP7_9FIRM</name>
<dbReference type="FunFam" id="3.40.50.300:FF:000127">
    <property type="entry name" value="Ribose import ATP-binding protein RbsA"/>
    <property type="match status" value="1"/>
</dbReference>
<dbReference type="EMBL" id="JAHQCW010000036">
    <property type="protein sequence ID" value="MBU9738495.1"/>
    <property type="molecule type" value="Genomic_DNA"/>
</dbReference>
<gene>
    <name evidence="12" type="ORF">KTH89_18285</name>
</gene>
<feature type="domain" description="ABC transporter" evidence="11">
    <location>
        <begin position="5"/>
        <end position="240"/>
    </location>
</feature>
<evidence type="ECO:0000256" key="10">
    <source>
        <dbReference type="ARBA" id="ARBA00023136"/>
    </source>
</evidence>
<dbReference type="GO" id="GO:0016887">
    <property type="term" value="F:ATP hydrolysis activity"/>
    <property type="evidence" value="ECO:0007669"/>
    <property type="project" value="InterPro"/>
</dbReference>
<dbReference type="InterPro" id="IPR050107">
    <property type="entry name" value="ABC_carbohydrate_import_ATPase"/>
</dbReference>
<dbReference type="InterPro" id="IPR003439">
    <property type="entry name" value="ABC_transporter-like_ATP-bd"/>
</dbReference>
<dbReference type="SMART" id="SM00382">
    <property type="entry name" value="AAA"/>
    <property type="match status" value="2"/>
</dbReference>
<accession>A0A949NIP7</accession>
<reference evidence="12" key="1">
    <citation type="submission" date="2021-06" db="EMBL/GenBank/DDBJ databases">
        <title>Description of novel taxa of the family Lachnospiraceae.</title>
        <authorList>
            <person name="Chaplin A.V."/>
            <person name="Sokolova S.R."/>
            <person name="Pikina A.P."/>
            <person name="Korzhanova M."/>
            <person name="Belova V."/>
            <person name="Korostin D."/>
            <person name="Efimov B.A."/>
        </authorList>
    </citation>
    <scope>NUCLEOTIDE SEQUENCE</scope>
    <source>
        <strain evidence="12">ASD5720</strain>
    </source>
</reference>
<evidence type="ECO:0000313" key="13">
    <source>
        <dbReference type="Proteomes" id="UP000712157"/>
    </source>
</evidence>
<evidence type="ECO:0000256" key="7">
    <source>
        <dbReference type="ARBA" id="ARBA00022741"/>
    </source>
</evidence>
<evidence type="ECO:0000256" key="6">
    <source>
        <dbReference type="ARBA" id="ARBA00022737"/>
    </source>
</evidence>
<dbReference type="InterPro" id="IPR003593">
    <property type="entry name" value="AAA+_ATPase"/>
</dbReference>
<proteinExistence type="predicted"/>
<keyword evidence="7" id="KW-0547">Nucleotide-binding</keyword>
<keyword evidence="4" id="KW-1003">Cell membrane</keyword>
<dbReference type="PANTHER" id="PTHR43790:SF3">
    <property type="entry name" value="D-ALLOSE IMPORT ATP-BINDING PROTEIN ALSA-RELATED"/>
    <property type="match status" value="1"/>
</dbReference>
<keyword evidence="5" id="KW-0762">Sugar transport</keyword>
<keyword evidence="13" id="KW-1185">Reference proteome</keyword>
<evidence type="ECO:0000313" key="12">
    <source>
        <dbReference type="EMBL" id="MBU9738495.1"/>
    </source>
</evidence>
<dbReference type="GO" id="GO:0015749">
    <property type="term" value="P:monosaccharide transmembrane transport"/>
    <property type="evidence" value="ECO:0007669"/>
    <property type="project" value="UniProtKB-ARBA"/>
</dbReference>
<dbReference type="PROSITE" id="PS00211">
    <property type="entry name" value="ABC_TRANSPORTER_1"/>
    <property type="match status" value="1"/>
</dbReference>
<dbReference type="CDD" id="cd03216">
    <property type="entry name" value="ABC_Carb_Monos_I"/>
    <property type="match status" value="1"/>
</dbReference>
<dbReference type="RefSeq" id="WP_158344304.1">
    <property type="nucleotide sequence ID" value="NZ_JAHQCW010000036.1"/>
</dbReference>
<evidence type="ECO:0000256" key="1">
    <source>
        <dbReference type="ARBA" id="ARBA00004202"/>
    </source>
</evidence>
<comment type="caution">
    <text evidence="12">The sequence shown here is derived from an EMBL/GenBank/DDBJ whole genome shotgun (WGS) entry which is preliminary data.</text>
</comment>
<dbReference type="GO" id="GO:0005524">
    <property type="term" value="F:ATP binding"/>
    <property type="evidence" value="ECO:0007669"/>
    <property type="project" value="UniProtKB-KW"/>
</dbReference>
<dbReference type="Gene3D" id="3.40.50.300">
    <property type="entry name" value="P-loop containing nucleotide triphosphate hydrolases"/>
    <property type="match status" value="2"/>
</dbReference>
<dbReference type="InterPro" id="IPR017871">
    <property type="entry name" value="ABC_transporter-like_CS"/>
</dbReference>
<dbReference type="FunFam" id="3.40.50.300:FF:000126">
    <property type="entry name" value="Galactose/methyl galactoside import ATP-binding protein MglA"/>
    <property type="match status" value="1"/>
</dbReference>
<keyword evidence="3" id="KW-0813">Transport</keyword>